<dbReference type="InterPro" id="IPR001508">
    <property type="entry name" value="Iono_Glu_rcpt_met"/>
</dbReference>
<dbReference type="Pfam" id="PF10613">
    <property type="entry name" value="Lig_chan-Glu_bd"/>
    <property type="match status" value="1"/>
</dbReference>
<dbReference type="FunFam" id="1.10.287.70:FF:000143">
    <property type="entry name" value="Probable glutamate receptor"/>
    <property type="match status" value="1"/>
</dbReference>
<proteinExistence type="predicted"/>
<evidence type="ECO:0000313" key="18">
    <source>
        <dbReference type="EMBL" id="KAK3096044.1"/>
    </source>
</evidence>
<dbReference type="InterPro" id="IPR015683">
    <property type="entry name" value="Ionotropic_Glu_rcpt"/>
</dbReference>
<dbReference type="Proteomes" id="UP001186944">
    <property type="component" value="Unassembled WGS sequence"/>
</dbReference>
<evidence type="ECO:0000256" key="9">
    <source>
        <dbReference type="ARBA" id="ARBA00023180"/>
    </source>
</evidence>
<keyword evidence="19" id="KW-1185">Reference proteome</keyword>
<dbReference type="SUPFAM" id="SSF53822">
    <property type="entry name" value="Periplasmic binding protein-like I"/>
    <property type="match status" value="1"/>
</dbReference>
<feature type="transmembrane region" description="Helical" evidence="15">
    <location>
        <begin position="616"/>
        <end position="637"/>
    </location>
</feature>
<feature type="transmembrane region" description="Helical" evidence="15">
    <location>
        <begin position="835"/>
        <end position="857"/>
    </location>
</feature>
<dbReference type="EMBL" id="VSWD01000008">
    <property type="protein sequence ID" value="KAK3096044.1"/>
    <property type="molecule type" value="Genomic_DNA"/>
</dbReference>
<comment type="subcellular location">
    <subcellularLocation>
        <location evidence="1">Cell membrane</location>
        <topology evidence="1">Multi-pass membrane protein</topology>
    </subcellularLocation>
</comment>
<evidence type="ECO:0000259" key="16">
    <source>
        <dbReference type="SMART" id="SM00079"/>
    </source>
</evidence>
<dbReference type="Pfam" id="PF00060">
    <property type="entry name" value="Lig_chan"/>
    <property type="match status" value="1"/>
</dbReference>
<dbReference type="Gene3D" id="3.40.190.10">
    <property type="entry name" value="Periplasmic binding protein-like II"/>
    <property type="match status" value="3"/>
</dbReference>
<evidence type="ECO:0000256" key="6">
    <source>
        <dbReference type="ARBA" id="ARBA00023065"/>
    </source>
</evidence>
<feature type="binding site" evidence="12">
    <location>
        <position position="501"/>
    </location>
    <ligand>
        <name>L-glutamate</name>
        <dbReference type="ChEBI" id="CHEBI:29985"/>
    </ligand>
</feature>
<evidence type="ECO:0000313" key="19">
    <source>
        <dbReference type="Proteomes" id="UP001186944"/>
    </source>
</evidence>
<sequence length="926" mass="104547">MSKMAITRIWILPVLTGLITTLGFCRAANLVSIVDNEKITSELRMMEDTLKSKDLLQTGSMSIEKADDQHPIELLEKVCATIQKHGAVALLDLAPPLSGQLLRSFVRTLGLGYITFGDLSTLVPADHSDLHIAVQPPGSVMLQAIPEIIKRCSISKVAILYDKSFDLDILPKRLLSGVPVQHLYQEIATDTDSLRSQLQKLKDTDVHNFFVVARNPSVQNVLREAQGIFKNSTKHLEEDDYWFVLTKDQKIACTSCGEQFSIILIRAQMADSTLMYNFVTFLRSFSKYIHSFDSEDTNVEEALIYDMMNVLGNALLETPTNVTPRIDDCYDVENASESLVTQSKAFLSVLKNSSREGVFGPIRYKDGRIQQQLSLVIQRQTYKSGMMTSVEHLGNWTEADGLHLNLTRLLKKAGRKTYRVVISPTYEPFVYRLGNGSYKGYCIDLLDKIRDIMGFDYTLYESPDGLVGSLGENGTWNGVIKELIEDKADIAVGPLSVMAERENVVDFTVPYYDLVGLTILMPKPILTYGWFRFIEVLDTTVWMGIILAFFLFSSLLCLFDRFSPFSYQNNIESWNGKGTEPRVFTMKEGIWFCMMSLTPQGGGEAPRALSGRLIAATWWLFGFIVIATYTANLAAFLTTSRLEEPIKSLDDLFDQNKVKYAPSNGSAALVYFKRMANIEETFYSIWKQMSLNDSLNPVERAKLAVWDYPVSNKYTRLWKTMKQTGFPNSLEEAKRRIATENFAYIGDAEGNRYQALTNCSLWAVGEPFSRKPFAFAVQEGSPLRSDLSNAILQLLNKRSLEKLKEKWWDKNPHKIECAKQEDESDGISIQNIRGVFLLVAMGTGMSLICLAVEFYFYNYRARQKKKEYYVAKNQSKAKLTESQSAVSVSKSTNGDVNGWPDITLNSVNNQTANGRKVTFDIDDNKF</sequence>
<comment type="caution">
    <text evidence="18">The sequence shown here is derived from an EMBL/GenBank/DDBJ whole genome shotgun (WGS) entry which is preliminary data.</text>
</comment>
<keyword evidence="8" id="KW-0675">Receptor</keyword>
<feature type="disulfide bond" evidence="14">
    <location>
        <begin position="759"/>
        <end position="817"/>
    </location>
</feature>
<gene>
    <name evidence="18" type="ORF">FSP39_022435</name>
</gene>
<evidence type="ECO:0000256" key="11">
    <source>
        <dbReference type="ARBA" id="ARBA00023303"/>
    </source>
</evidence>
<dbReference type="CDD" id="cd13717">
    <property type="entry name" value="PBP2_iGluR_putative"/>
    <property type="match status" value="1"/>
</dbReference>
<dbReference type="PANTHER" id="PTHR18966">
    <property type="entry name" value="IONOTROPIC GLUTAMATE RECEPTOR"/>
    <property type="match status" value="1"/>
</dbReference>
<dbReference type="SMART" id="SM00079">
    <property type="entry name" value="PBPe"/>
    <property type="match status" value="1"/>
</dbReference>
<dbReference type="SUPFAM" id="SSF81324">
    <property type="entry name" value="Voltage-gated potassium channels"/>
    <property type="match status" value="1"/>
</dbReference>
<evidence type="ECO:0000256" key="15">
    <source>
        <dbReference type="SAM" id="Phobius"/>
    </source>
</evidence>
<accession>A0AA89BZ89</accession>
<feature type="binding site" evidence="12">
    <location>
        <position position="496"/>
    </location>
    <ligand>
        <name>L-glutamate</name>
        <dbReference type="ChEBI" id="CHEBI:29985"/>
    </ligand>
</feature>
<evidence type="ECO:0000256" key="3">
    <source>
        <dbReference type="ARBA" id="ARBA00022475"/>
    </source>
</evidence>
<evidence type="ECO:0000256" key="14">
    <source>
        <dbReference type="PIRSR" id="PIRSR601508-3"/>
    </source>
</evidence>
<feature type="disulfide bond" evidence="14">
    <location>
        <begin position="79"/>
        <end position="329"/>
    </location>
</feature>
<dbReference type="Gene3D" id="1.10.287.70">
    <property type="match status" value="1"/>
</dbReference>
<evidence type="ECO:0000259" key="17">
    <source>
        <dbReference type="SMART" id="SM00918"/>
    </source>
</evidence>
<evidence type="ECO:0000256" key="12">
    <source>
        <dbReference type="PIRSR" id="PIRSR601508-1"/>
    </source>
</evidence>
<keyword evidence="9" id="KW-0325">Glycoprotein</keyword>
<feature type="site" description="Interaction with the cone snail toxin Con-ikot-ikot" evidence="13">
    <location>
        <position position="673"/>
    </location>
</feature>
<keyword evidence="14" id="KW-1015">Disulfide bond</keyword>
<keyword evidence="7 15" id="KW-0472">Membrane</keyword>
<evidence type="ECO:0000256" key="13">
    <source>
        <dbReference type="PIRSR" id="PIRSR601508-2"/>
    </source>
</evidence>
<evidence type="ECO:0000256" key="5">
    <source>
        <dbReference type="ARBA" id="ARBA00022989"/>
    </source>
</evidence>
<dbReference type="SMART" id="SM00918">
    <property type="entry name" value="Lig_chan-Glu_bd"/>
    <property type="match status" value="1"/>
</dbReference>
<name>A0AA89BZ89_PINIB</name>
<dbReference type="GO" id="GO:0005886">
    <property type="term" value="C:plasma membrane"/>
    <property type="evidence" value="ECO:0007669"/>
    <property type="project" value="UniProtKB-SubCell"/>
</dbReference>
<organism evidence="18 19">
    <name type="scientific">Pinctada imbricata</name>
    <name type="common">Atlantic pearl-oyster</name>
    <name type="synonym">Pinctada martensii</name>
    <dbReference type="NCBI Taxonomy" id="66713"/>
    <lineage>
        <taxon>Eukaryota</taxon>
        <taxon>Metazoa</taxon>
        <taxon>Spiralia</taxon>
        <taxon>Lophotrochozoa</taxon>
        <taxon>Mollusca</taxon>
        <taxon>Bivalvia</taxon>
        <taxon>Autobranchia</taxon>
        <taxon>Pteriomorphia</taxon>
        <taxon>Pterioida</taxon>
        <taxon>Pterioidea</taxon>
        <taxon>Pteriidae</taxon>
        <taxon>Pinctada</taxon>
    </lineage>
</organism>
<feature type="domain" description="Ionotropic glutamate receptor L-glutamate and glycine-binding" evidence="17">
    <location>
        <begin position="428"/>
        <end position="485"/>
    </location>
</feature>
<keyword evidence="10" id="KW-1071">Ligand-gated ion channel</keyword>
<feature type="binding site" evidence="12">
    <location>
        <position position="494"/>
    </location>
    <ligand>
        <name>L-glutamate</name>
        <dbReference type="ChEBI" id="CHEBI:29985"/>
    </ligand>
</feature>
<keyword evidence="11" id="KW-0407">Ion channel</keyword>
<keyword evidence="3" id="KW-1003">Cell membrane</keyword>
<reference evidence="18" key="1">
    <citation type="submission" date="2019-08" db="EMBL/GenBank/DDBJ databases">
        <title>The improved chromosome-level genome for the pearl oyster Pinctada fucata martensii using PacBio sequencing and Hi-C.</title>
        <authorList>
            <person name="Zheng Z."/>
        </authorList>
    </citation>
    <scope>NUCLEOTIDE SEQUENCE</scope>
    <source>
        <strain evidence="18">ZZ-2019</strain>
        <tissue evidence="18">Adductor muscle</tissue>
    </source>
</reference>
<dbReference type="GO" id="GO:0015276">
    <property type="term" value="F:ligand-gated monoatomic ion channel activity"/>
    <property type="evidence" value="ECO:0007669"/>
    <property type="project" value="InterPro"/>
</dbReference>
<dbReference type="AlphaFoldDB" id="A0AA89BZ89"/>
<evidence type="ECO:0000256" key="1">
    <source>
        <dbReference type="ARBA" id="ARBA00004651"/>
    </source>
</evidence>
<dbReference type="PRINTS" id="PR00177">
    <property type="entry name" value="NMDARECEPTOR"/>
</dbReference>
<keyword evidence="5 15" id="KW-1133">Transmembrane helix</keyword>
<feature type="domain" description="Ionotropic glutamate receptor C-terminal" evidence="16">
    <location>
        <begin position="417"/>
        <end position="810"/>
    </location>
</feature>
<keyword evidence="4 15" id="KW-0812">Transmembrane</keyword>
<evidence type="ECO:0000256" key="2">
    <source>
        <dbReference type="ARBA" id="ARBA00022448"/>
    </source>
</evidence>
<dbReference type="InterPro" id="IPR019594">
    <property type="entry name" value="Glu/Gly-bd"/>
</dbReference>
<dbReference type="GO" id="GO:0038023">
    <property type="term" value="F:signaling receptor activity"/>
    <property type="evidence" value="ECO:0007669"/>
    <property type="project" value="InterPro"/>
</dbReference>
<protein>
    <submittedName>
        <fullName evidence="18">Uncharacterized protein</fullName>
    </submittedName>
</protein>
<feature type="site" description="Crucial to convey clamshell closure to channel opening" evidence="13">
    <location>
        <position position="646"/>
    </location>
</feature>
<keyword evidence="2" id="KW-0813">Transport</keyword>
<feature type="binding site" evidence="12">
    <location>
        <position position="747"/>
    </location>
    <ligand>
        <name>L-glutamate</name>
        <dbReference type="ChEBI" id="CHEBI:29985"/>
    </ligand>
</feature>
<dbReference type="InterPro" id="IPR028082">
    <property type="entry name" value="Peripla_BP_I"/>
</dbReference>
<evidence type="ECO:0000256" key="4">
    <source>
        <dbReference type="ARBA" id="ARBA00022692"/>
    </source>
</evidence>
<dbReference type="Gene3D" id="3.40.50.2300">
    <property type="match status" value="2"/>
</dbReference>
<dbReference type="InterPro" id="IPR001320">
    <property type="entry name" value="Iontro_rcpt_C"/>
</dbReference>
<keyword evidence="6" id="KW-0406">Ion transport</keyword>
<dbReference type="SUPFAM" id="SSF53850">
    <property type="entry name" value="Periplasmic binding protein-like II"/>
    <property type="match status" value="1"/>
</dbReference>
<evidence type="ECO:0000256" key="8">
    <source>
        <dbReference type="ARBA" id="ARBA00023170"/>
    </source>
</evidence>
<evidence type="ECO:0000256" key="10">
    <source>
        <dbReference type="ARBA" id="ARBA00023286"/>
    </source>
</evidence>
<evidence type="ECO:0000256" key="7">
    <source>
        <dbReference type="ARBA" id="ARBA00023136"/>
    </source>
</evidence>
<dbReference type="FunFam" id="3.40.190.10:FF:000024">
    <property type="entry name" value="Glutamate receptor, ionotropic, delta 1"/>
    <property type="match status" value="1"/>
</dbReference>
<feature type="transmembrane region" description="Helical" evidence="15">
    <location>
        <begin position="541"/>
        <end position="559"/>
    </location>
</feature>